<proteinExistence type="predicted"/>
<dbReference type="EMBL" id="KQ978739">
    <property type="protein sequence ID" value="KYN28771.1"/>
    <property type="molecule type" value="Genomic_DNA"/>
</dbReference>
<dbReference type="Proteomes" id="UP000078492">
    <property type="component" value="Unassembled WGS sequence"/>
</dbReference>
<organism evidence="1 2">
    <name type="scientific">Trachymyrmex cornetzi</name>
    <dbReference type="NCBI Taxonomy" id="471704"/>
    <lineage>
        <taxon>Eukaryota</taxon>
        <taxon>Metazoa</taxon>
        <taxon>Ecdysozoa</taxon>
        <taxon>Arthropoda</taxon>
        <taxon>Hexapoda</taxon>
        <taxon>Insecta</taxon>
        <taxon>Pterygota</taxon>
        <taxon>Neoptera</taxon>
        <taxon>Endopterygota</taxon>
        <taxon>Hymenoptera</taxon>
        <taxon>Apocrita</taxon>
        <taxon>Aculeata</taxon>
        <taxon>Formicoidea</taxon>
        <taxon>Formicidae</taxon>
        <taxon>Myrmicinae</taxon>
        <taxon>Trachymyrmex</taxon>
    </lineage>
</organism>
<dbReference type="AlphaFoldDB" id="A0A195EKV2"/>
<gene>
    <name evidence="1" type="ORF">ALC57_01734</name>
</gene>
<protein>
    <submittedName>
        <fullName evidence="1">Uncharacterized protein</fullName>
    </submittedName>
</protein>
<accession>A0A195EKV2</accession>
<sequence length="184" mass="20438">MSVHGIVEQYPGESYPSQPRHNAESSAEDTEFRALFTKGYFKKQSQKSTGVGAVYLTTSIPPTIHPYPTDYYHQQRMCILISQSLRSVCLRLMPESGSVSIFGFGSRPQKLLNMYQCPRTTCVQTSEEEDVGEARSGRERGACIVAGPLLGLSQRREVGLATLVPPTRLTPTWKDQASDVLPLR</sequence>
<reference evidence="1 2" key="1">
    <citation type="submission" date="2015-09" db="EMBL/GenBank/DDBJ databases">
        <title>Trachymyrmex cornetzi WGS genome.</title>
        <authorList>
            <person name="Nygaard S."/>
            <person name="Hu H."/>
            <person name="Boomsma J."/>
            <person name="Zhang G."/>
        </authorList>
    </citation>
    <scope>NUCLEOTIDE SEQUENCE [LARGE SCALE GENOMIC DNA]</scope>
    <source>
        <strain evidence="1">Tcor2-1</strain>
        <tissue evidence="1">Whole body</tissue>
    </source>
</reference>
<evidence type="ECO:0000313" key="2">
    <source>
        <dbReference type="Proteomes" id="UP000078492"/>
    </source>
</evidence>
<evidence type="ECO:0000313" key="1">
    <source>
        <dbReference type="EMBL" id="KYN28771.1"/>
    </source>
</evidence>
<keyword evidence="2" id="KW-1185">Reference proteome</keyword>
<name>A0A195EKV2_9HYME</name>